<evidence type="ECO:0000256" key="1">
    <source>
        <dbReference type="SAM" id="MobiDB-lite"/>
    </source>
</evidence>
<keyword evidence="2" id="KW-1133">Transmembrane helix</keyword>
<protein>
    <recommendedName>
        <fullName evidence="3">J domain-containing protein</fullName>
    </recommendedName>
</protein>
<dbReference type="InterPro" id="IPR001623">
    <property type="entry name" value="DnaJ_domain"/>
</dbReference>
<feature type="domain" description="J" evidence="3">
    <location>
        <begin position="426"/>
        <end position="495"/>
    </location>
</feature>
<organism evidence="4 5">
    <name type="scientific">Edhazardia aedis (strain USNM 41457)</name>
    <name type="common">Microsporidian parasite</name>
    <dbReference type="NCBI Taxonomy" id="1003232"/>
    <lineage>
        <taxon>Eukaryota</taxon>
        <taxon>Fungi</taxon>
        <taxon>Fungi incertae sedis</taxon>
        <taxon>Microsporidia</taxon>
        <taxon>Edhazardia</taxon>
    </lineage>
</organism>
<evidence type="ECO:0000313" key="5">
    <source>
        <dbReference type="Proteomes" id="UP000003163"/>
    </source>
</evidence>
<gene>
    <name evidence="4" type="ORF">EDEG_01493</name>
</gene>
<name>J9DSC4_EDHAE</name>
<keyword evidence="2" id="KW-0812">Transmembrane</keyword>
<evidence type="ECO:0000256" key="2">
    <source>
        <dbReference type="SAM" id="Phobius"/>
    </source>
</evidence>
<feature type="region of interest" description="Disordered" evidence="1">
    <location>
        <begin position="375"/>
        <end position="421"/>
    </location>
</feature>
<feature type="transmembrane region" description="Helical" evidence="2">
    <location>
        <begin position="31"/>
        <end position="49"/>
    </location>
</feature>
<dbReference type="CDD" id="cd06257">
    <property type="entry name" value="DnaJ"/>
    <property type="match status" value="1"/>
</dbReference>
<dbReference type="OrthoDB" id="550424at2759"/>
<dbReference type="PROSITE" id="PS50076">
    <property type="entry name" value="DNAJ_2"/>
    <property type="match status" value="1"/>
</dbReference>
<keyword evidence="2" id="KW-0472">Membrane</keyword>
<dbReference type="Gene3D" id="1.10.287.110">
    <property type="entry name" value="DnaJ domain"/>
    <property type="match status" value="1"/>
</dbReference>
<reference evidence="5" key="2">
    <citation type="submission" date="2015-07" db="EMBL/GenBank/DDBJ databases">
        <title>Contrasting host-pathogen interactions and genome evolution in two generalist and specialist microsporidian pathogens of mosquitoes.</title>
        <authorList>
            <consortium name="The Broad Institute Genomics Platform"/>
            <consortium name="The Broad Institute Genome Sequencing Center for Infectious Disease"/>
            <person name="Cuomo C.A."/>
            <person name="Sanscrainte N.D."/>
            <person name="Goldberg J.M."/>
            <person name="Heiman D."/>
            <person name="Young S."/>
            <person name="Zeng Q."/>
            <person name="Becnel J.J."/>
            <person name="Birren B.W."/>
        </authorList>
    </citation>
    <scope>NUCLEOTIDE SEQUENCE [LARGE SCALE GENOMIC DNA]</scope>
    <source>
        <strain evidence="5">USNM 41457</strain>
    </source>
</reference>
<reference evidence="4 5" key="1">
    <citation type="submission" date="2011-08" db="EMBL/GenBank/DDBJ databases">
        <authorList>
            <person name="Liu Z.J."/>
            <person name="Shi F.L."/>
            <person name="Lu J.Q."/>
            <person name="Li M."/>
            <person name="Wang Z.L."/>
        </authorList>
    </citation>
    <scope>NUCLEOTIDE SEQUENCE [LARGE SCALE GENOMIC DNA]</scope>
    <source>
        <strain evidence="4 5">USNM 41457</strain>
    </source>
</reference>
<feature type="compositionally biased region" description="Basic and acidic residues" evidence="1">
    <location>
        <begin position="379"/>
        <end position="395"/>
    </location>
</feature>
<dbReference type="HOGENOM" id="CLU_477359_0_0_1"/>
<comment type="caution">
    <text evidence="4">The sequence shown here is derived from an EMBL/GenBank/DDBJ whole genome shotgun (WGS) entry which is preliminary data.</text>
</comment>
<evidence type="ECO:0000313" key="4">
    <source>
        <dbReference type="EMBL" id="EJW04212.1"/>
    </source>
</evidence>
<accession>J9DSC4</accession>
<proteinExistence type="predicted"/>
<dbReference type="Proteomes" id="UP000003163">
    <property type="component" value="Unassembled WGS sequence"/>
</dbReference>
<dbReference type="EMBL" id="AFBI03000021">
    <property type="protein sequence ID" value="EJW04212.1"/>
    <property type="molecule type" value="Genomic_DNA"/>
</dbReference>
<dbReference type="STRING" id="1003232.J9DSC4"/>
<evidence type="ECO:0000259" key="3">
    <source>
        <dbReference type="PROSITE" id="PS50076"/>
    </source>
</evidence>
<dbReference type="InParanoid" id="J9DSC4"/>
<dbReference type="SUPFAM" id="SSF46565">
    <property type="entry name" value="Chaperone J-domain"/>
    <property type="match status" value="1"/>
</dbReference>
<dbReference type="OMA" id="NEQVKQM"/>
<dbReference type="VEuPathDB" id="MicrosporidiaDB:EDEG_01493"/>
<dbReference type="AlphaFoldDB" id="J9DSC4"/>
<dbReference type="InterPro" id="IPR036869">
    <property type="entry name" value="J_dom_sf"/>
</dbReference>
<dbReference type="Pfam" id="PF00226">
    <property type="entry name" value="DnaJ"/>
    <property type="match status" value="1"/>
</dbReference>
<keyword evidence="5" id="KW-1185">Reference proteome</keyword>
<sequence>MKKEPFKTEKRGNLQEENALTMRIERYLKSYSILFVKLCLFVVLIYADAIDDVEMARRNLEIGDVKTAEKEFVVLFNSNREDLIVQKGYFDFLYITGSYNRLISNFDNFYKQLDLPEKLRENTQSMNFQSLKELRAKAVDCSTKMENFQKDYKRNGHNIKYLYKESPYSKLIGIKYCRYLLENKELKECEEAINNLTYLFPSSDDLIEIKYQLYCMIGLIDEGVSGLISMAPKSSVYNLKYLYNIYKDLESRYNSSNTGYNSNVNAHFFKEYSRLNEQCNSYMSKDSFVPSIFYHMKYLILSKVVLLGCRLGQKNLGKLAHELKTYKEEDLEKFLYLQCMVLDEDLHGVNNARAMTAFKDKTYMEQIDALIGQLKARKQKEENDAKEREREENERRKRNNERRKQRESQYQQKSKKRISDDYDPKGYYEVLESKPTDSAKVLKKNRNRLLRKYDTDKTWKRPEDKERASEMCSAIHQAYRVLGDPKKRELYDSGMLEDNMYGGNQQYENYAYQNDNIADIFKMFNADIDLGQFFNARNGNAKFTVFSESFNSGNNRGGKRRTRYVFTGPGR</sequence>